<comment type="caution">
    <text evidence="1">The sequence shown here is derived from an EMBL/GenBank/DDBJ whole genome shotgun (WGS) entry which is preliminary data.</text>
</comment>
<gene>
    <name evidence="1" type="ORF">RRG08_063775</name>
</gene>
<name>A0AAE1DZU4_9GAST</name>
<organism evidence="1 2">
    <name type="scientific">Elysia crispata</name>
    <name type="common">lettuce slug</name>
    <dbReference type="NCBI Taxonomy" id="231223"/>
    <lineage>
        <taxon>Eukaryota</taxon>
        <taxon>Metazoa</taxon>
        <taxon>Spiralia</taxon>
        <taxon>Lophotrochozoa</taxon>
        <taxon>Mollusca</taxon>
        <taxon>Gastropoda</taxon>
        <taxon>Heterobranchia</taxon>
        <taxon>Euthyneura</taxon>
        <taxon>Panpulmonata</taxon>
        <taxon>Sacoglossa</taxon>
        <taxon>Placobranchoidea</taxon>
        <taxon>Plakobranchidae</taxon>
        <taxon>Elysia</taxon>
    </lineage>
</organism>
<proteinExistence type="predicted"/>
<sequence length="92" mass="9810">MVVDALKNVSASHRSPQDMENHYECLGTGAVHIALTAPPGCGRGRPLASVTVTIDAPDCCPWRGFIVESTCVVTASMTHSYRNILNTGKVIL</sequence>
<accession>A0AAE1DZU4</accession>
<reference evidence="1" key="1">
    <citation type="journal article" date="2023" name="G3 (Bethesda)">
        <title>A reference genome for the long-term kleptoplast-retaining sea slug Elysia crispata morphotype clarki.</title>
        <authorList>
            <person name="Eastman K.E."/>
            <person name="Pendleton A.L."/>
            <person name="Shaikh M.A."/>
            <person name="Suttiyut T."/>
            <person name="Ogas R."/>
            <person name="Tomko P."/>
            <person name="Gavelis G."/>
            <person name="Widhalm J.R."/>
            <person name="Wisecaver J.H."/>
        </authorList>
    </citation>
    <scope>NUCLEOTIDE SEQUENCE</scope>
    <source>
        <strain evidence="1">ECLA1</strain>
    </source>
</reference>
<dbReference type="Proteomes" id="UP001283361">
    <property type="component" value="Unassembled WGS sequence"/>
</dbReference>
<dbReference type="EMBL" id="JAWDGP010001698">
    <property type="protein sequence ID" value="KAK3789059.1"/>
    <property type="molecule type" value="Genomic_DNA"/>
</dbReference>
<protein>
    <submittedName>
        <fullName evidence="1">Uncharacterized protein</fullName>
    </submittedName>
</protein>
<keyword evidence="2" id="KW-1185">Reference proteome</keyword>
<evidence type="ECO:0000313" key="2">
    <source>
        <dbReference type="Proteomes" id="UP001283361"/>
    </source>
</evidence>
<dbReference type="AlphaFoldDB" id="A0AAE1DZU4"/>
<evidence type="ECO:0000313" key="1">
    <source>
        <dbReference type="EMBL" id="KAK3789059.1"/>
    </source>
</evidence>